<name>A0A0D7ACA2_9AGAR</name>
<keyword evidence="3" id="KW-1185">Reference proteome</keyword>
<dbReference type="AlphaFoldDB" id="A0A0D7ACA2"/>
<organism evidence="2 3">
    <name type="scientific">Fistulina hepatica ATCC 64428</name>
    <dbReference type="NCBI Taxonomy" id="1128425"/>
    <lineage>
        <taxon>Eukaryota</taxon>
        <taxon>Fungi</taxon>
        <taxon>Dikarya</taxon>
        <taxon>Basidiomycota</taxon>
        <taxon>Agaricomycotina</taxon>
        <taxon>Agaricomycetes</taxon>
        <taxon>Agaricomycetidae</taxon>
        <taxon>Agaricales</taxon>
        <taxon>Fistulinaceae</taxon>
        <taxon>Fistulina</taxon>
    </lineage>
</organism>
<proteinExistence type="predicted"/>
<sequence>MVDDIDDDQCDCMYHPEDDEEADVNDLGDVSPRPQHHCKDKGKGKAKKIVDLLMWDMVEGLLANAMELMEQDSQLMWDTDDMLSDDEVLLQWEGCLARSRDAPFLVTDHPDFGIYKTNTYEDHPWHIDPHECHIPLVTSFEQVEEEGSLFFPVFAQPSIVGAQHPNYEQDWDSLTDSQKQFGFWLFIVKGLPIGWHSNDPSTADPVSTFRFFEPMKVVCTFLKLVMGHILEYCTVSVPILFCFGDRCVGCTITWTSSMHYNGFFNDHFVWIRCGQLHIHMLSANVSTTKWIVYGKSLLLQFSRREWLNRLGDLSSHMGMGAISLDRSLHSQPSPDDSPDASDAEEKGYVLAIREHIKEAILAAQEVSVLNCGVHLTSKQRNKSFGKATADCHYVRFSKSEKQVIKRLWNQIHKAASGMEHPMSQVLKHMGLGASVSYPIQMHNLYFKLLKAWKVEKWQDYEDLLHLDFNDFRTFAARHWKEEVQSQKMSEAELTAFTHQLQDELAENAILW</sequence>
<reference evidence="2 3" key="1">
    <citation type="journal article" date="2015" name="Fungal Genet. Biol.">
        <title>Evolution of novel wood decay mechanisms in Agaricales revealed by the genome sequences of Fistulina hepatica and Cylindrobasidium torrendii.</title>
        <authorList>
            <person name="Floudas D."/>
            <person name="Held B.W."/>
            <person name="Riley R."/>
            <person name="Nagy L.G."/>
            <person name="Koehler G."/>
            <person name="Ransdell A.S."/>
            <person name="Younus H."/>
            <person name="Chow J."/>
            <person name="Chiniquy J."/>
            <person name="Lipzen A."/>
            <person name="Tritt A."/>
            <person name="Sun H."/>
            <person name="Haridas S."/>
            <person name="LaButti K."/>
            <person name="Ohm R.A."/>
            <person name="Kues U."/>
            <person name="Blanchette R.A."/>
            <person name="Grigoriev I.V."/>
            <person name="Minto R.E."/>
            <person name="Hibbett D.S."/>
        </authorList>
    </citation>
    <scope>NUCLEOTIDE SEQUENCE [LARGE SCALE GENOMIC DNA]</scope>
    <source>
        <strain evidence="2 3">ATCC 64428</strain>
    </source>
</reference>
<feature type="region of interest" description="Disordered" evidence="1">
    <location>
        <begin position="1"/>
        <end position="25"/>
    </location>
</feature>
<evidence type="ECO:0000313" key="3">
    <source>
        <dbReference type="Proteomes" id="UP000054144"/>
    </source>
</evidence>
<protein>
    <submittedName>
        <fullName evidence="2">Uncharacterized protein</fullName>
    </submittedName>
</protein>
<dbReference type="EMBL" id="KN881831">
    <property type="protein sequence ID" value="KIY48622.1"/>
    <property type="molecule type" value="Genomic_DNA"/>
</dbReference>
<feature type="compositionally biased region" description="Acidic residues" evidence="1">
    <location>
        <begin position="1"/>
        <end position="10"/>
    </location>
</feature>
<evidence type="ECO:0000256" key="1">
    <source>
        <dbReference type="SAM" id="MobiDB-lite"/>
    </source>
</evidence>
<gene>
    <name evidence="2" type="ORF">FISHEDRAFT_58795</name>
</gene>
<dbReference type="Proteomes" id="UP000054144">
    <property type="component" value="Unassembled WGS sequence"/>
</dbReference>
<evidence type="ECO:0000313" key="2">
    <source>
        <dbReference type="EMBL" id="KIY48622.1"/>
    </source>
</evidence>
<accession>A0A0D7ACA2</accession>